<evidence type="ECO:0000256" key="1">
    <source>
        <dbReference type="SAM" id="MobiDB-lite"/>
    </source>
</evidence>
<feature type="non-terminal residue" evidence="2">
    <location>
        <position position="136"/>
    </location>
</feature>
<feature type="region of interest" description="Disordered" evidence="1">
    <location>
        <begin position="108"/>
        <end position="136"/>
    </location>
</feature>
<evidence type="ECO:0000313" key="2">
    <source>
        <dbReference type="EMBL" id="KAK2082935.1"/>
    </source>
</evidence>
<sequence>KVAICSGDQGNWALGGAFLQRLPPPRAASSSWPAPIQPQSQHCPPDRPHPPPRAPGWWKLRLAAKQSAAAGRTWSLAVTQTEAYANEIMRPGCLCARTWKRGAQIKCGDLDDLEGGGEGGGRKPRENKAPGRRPPK</sequence>
<accession>A0ABQ9TE79</accession>
<keyword evidence="3" id="KW-1185">Reference proteome</keyword>
<gene>
    <name evidence="2" type="ORF">P7K49_038171</name>
</gene>
<dbReference type="Proteomes" id="UP001266305">
    <property type="component" value="Unassembled WGS sequence"/>
</dbReference>
<organism evidence="2 3">
    <name type="scientific">Saguinus oedipus</name>
    <name type="common">Cotton-top tamarin</name>
    <name type="synonym">Oedipomidas oedipus</name>
    <dbReference type="NCBI Taxonomy" id="9490"/>
    <lineage>
        <taxon>Eukaryota</taxon>
        <taxon>Metazoa</taxon>
        <taxon>Chordata</taxon>
        <taxon>Craniata</taxon>
        <taxon>Vertebrata</taxon>
        <taxon>Euteleostomi</taxon>
        <taxon>Mammalia</taxon>
        <taxon>Eutheria</taxon>
        <taxon>Euarchontoglires</taxon>
        <taxon>Primates</taxon>
        <taxon>Haplorrhini</taxon>
        <taxon>Platyrrhini</taxon>
        <taxon>Cebidae</taxon>
        <taxon>Callitrichinae</taxon>
        <taxon>Saguinus</taxon>
    </lineage>
</organism>
<comment type="caution">
    <text evidence="2">The sequence shown here is derived from an EMBL/GenBank/DDBJ whole genome shotgun (WGS) entry which is preliminary data.</text>
</comment>
<feature type="region of interest" description="Disordered" evidence="1">
    <location>
        <begin position="23"/>
        <end position="56"/>
    </location>
</feature>
<name>A0ABQ9TE79_SAGOE</name>
<dbReference type="EMBL" id="JASSZA010000023">
    <property type="protein sequence ID" value="KAK2082935.1"/>
    <property type="molecule type" value="Genomic_DNA"/>
</dbReference>
<protein>
    <submittedName>
        <fullName evidence="2">Uncharacterized protein</fullName>
    </submittedName>
</protein>
<proteinExistence type="predicted"/>
<feature type="non-terminal residue" evidence="2">
    <location>
        <position position="1"/>
    </location>
</feature>
<feature type="compositionally biased region" description="Basic and acidic residues" evidence="1">
    <location>
        <begin position="120"/>
        <end position="129"/>
    </location>
</feature>
<reference evidence="2 3" key="1">
    <citation type="submission" date="2023-05" db="EMBL/GenBank/DDBJ databases">
        <title>B98-5 Cell Line De Novo Hybrid Assembly: An Optical Mapping Approach.</title>
        <authorList>
            <person name="Kananen K."/>
            <person name="Auerbach J.A."/>
            <person name="Kautto E."/>
            <person name="Blachly J.S."/>
        </authorList>
    </citation>
    <scope>NUCLEOTIDE SEQUENCE [LARGE SCALE GENOMIC DNA]</scope>
    <source>
        <strain evidence="2">B95-8</strain>
        <tissue evidence="2">Cell line</tissue>
    </source>
</reference>
<evidence type="ECO:0000313" key="3">
    <source>
        <dbReference type="Proteomes" id="UP001266305"/>
    </source>
</evidence>